<gene>
    <name evidence="1" type="ORF">A6E04_13920</name>
</gene>
<comment type="caution">
    <text evidence="1">The sequence shown here is derived from an EMBL/GenBank/DDBJ whole genome shotgun (WGS) entry which is preliminary data.</text>
</comment>
<protein>
    <recommendedName>
        <fullName evidence="3">YhcH/YjgK/YiaL family protein</fullName>
    </recommendedName>
</protein>
<dbReference type="RefSeq" id="WP_065611436.1">
    <property type="nucleotide sequence ID" value="NZ_CAWMPN010000011.1"/>
</dbReference>
<dbReference type="PANTHER" id="PTHR34986">
    <property type="entry name" value="EVOLVED BETA-GALACTOSIDASE SUBUNIT BETA"/>
    <property type="match status" value="1"/>
</dbReference>
<dbReference type="PANTHER" id="PTHR34986:SF1">
    <property type="entry name" value="PROTEIN YIAL"/>
    <property type="match status" value="1"/>
</dbReference>
<evidence type="ECO:0008006" key="3">
    <source>
        <dbReference type="Google" id="ProtNLM"/>
    </source>
</evidence>
<dbReference type="Pfam" id="PF04074">
    <property type="entry name" value="DUF386"/>
    <property type="match status" value="1"/>
</dbReference>
<evidence type="ECO:0000313" key="2">
    <source>
        <dbReference type="Proteomes" id="UP000093523"/>
    </source>
</evidence>
<dbReference type="AlphaFoldDB" id="A0A1B9NYI9"/>
<dbReference type="STRING" id="688.A6E04_13920"/>
<dbReference type="NCBIfam" id="TIGR00022">
    <property type="entry name" value="YhcH/YjgK/YiaL family protein"/>
    <property type="match status" value="1"/>
</dbReference>
<dbReference type="InterPro" id="IPR049827">
    <property type="entry name" value="NanQ"/>
</dbReference>
<name>A0A1B9NYI9_ALILO</name>
<dbReference type="InterPro" id="IPR037012">
    <property type="entry name" value="NanQ/TabA/YiaL_sf"/>
</dbReference>
<accession>A0A1B9NYI9</accession>
<proteinExistence type="predicted"/>
<dbReference type="SUPFAM" id="SSF51197">
    <property type="entry name" value="Clavaminate synthase-like"/>
    <property type="match status" value="1"/>
</dbReference>
<dbReference type="Proteomes" id="UP000093523">
    <property type="component" value="Unassembled WGS sequence"/>
</dbReference>
<dbReference type="OrthoDB" id="6196468at2"/>
<sequence length="156" mass="18133">MIYGHIEHQATNQYLPPVIQQCLTYLNETDLARLTTGKHIIDGERIFANVMEFDTGFANDKQAEVHKEYIDVQCLIHGEERIQYSLENEVNPIAKAYDEENDFYLVESMHQCNEVIMHPKMFAIFFPEEPHKPGCLVEQSMPIKKIVIKVHRSLLS</sequence>
<dbReference type="GO" id="GO:0005829">
    <property type="term" value="C:cytosol"/>
    <property type="evidence" value="ECO:0007669"/>
    <property type="project" value="TreeGrafter"/>
</dbReference>
<dbReference type="EMBL" id="MAJU01000011">
    <property type="protein sequence ID" value="OCH20877.1"/>
    <property type="molecule type" value="Genomic_DNA"/>
</dbReference>
<dbReference type="InterPro" id="IPR004375">
    <property type="entry name" value="NanQ/TabA/YiaL"/>
</dbReference>
<dbReference type="Gene3D" id="2.60.120.370">
    <property type="entry name" value="YhcH/YjgK/YiaL"/>
    <property type="match status" value="1"/>
</dbReference>
<reference evidence="1 2" key="1">
    <citation type="submission" date="2016-06" db="EMBL/GenBank/DDBJ databases">
        <authorList>
            <person name="Kjaerup R.B."/>
            <person name="Dalgaard T.S."/>
            <person name="Juul-Madsen H.R."/>
        </authorList>
    </citation>
    <scope>NUCLEOTIDE SEQUENCE [LARGE SCALE GENOMIC DNA]</scope>
    <source>
        <strain evidence="1 2">1S159</strain>
    </source>
</reference>
<organism evidence="1 2">
    <name type="scientific">Aliivibrio logei</name>
    <name type="common">Vibrio logei</name>
    <dbReference type="NCBI Taxonomy" id="688"/>
    <lineage>
        <taxon>Bacteria</taxon>
        <taxon>Pseudomonadati</taxon>
        <taxon>Pseudomonadota</taxon>
        <taxon>Gammaproteobacteria</taxon>
        <taxon>Vibrionales</taxon>
        <taxon>Vibrionaceae</taxon>
        <taxon>Aliivibrio</taxon>
    </lineage>
</organism>
<dbReference type="NCBIfam" id="NF040884">
    <property type="entry name" value="acetylneur_anom"/>
    <property type="match status" value="1"/>
</dbReference>
<evidence type="ECO:0000313" key="1">
    <source>
        <dbReference type="EMBL" id="OCH20877.1"/>
    </source>
</evidence>